<evidence type="ECO:0000313" key="10">
    <source>
        <dbReference type="EMBL" id="GEA88623.1"/>
    </source>
</evidence>
<evidence type="ECO:0000259" key="9">
    <source>
        <dbReference type="Pfam" id="PF00892"/>
    </source>
</evidence>
<dbReference type="InterPro" id="IPR037185">
    <property type="entry name" value="EmrE-like"/>
</dbReference>
<feature type="transmembrane region" description="Helical" evidence="8">
    <location>
        <begin position="259"/>
        <end position="279"/>
    </location>
</feature>
<evidence type="ECO:0000256" key="8">
    <source>
        <dbReference type="SAM" id="Phobius"/>
    </source>
</evidence>
<sequence>MSAADVPAAADGPAEADGPAAADGPAEADVPAAADVADAAAGRRRVLDGFALVVLGALLWGTGGVAGTVLARETDLPMLAVASYRLLVGGGALVVVLALTGRLGGVGRSRAVAVRVATTAVLAAVYQAFYFVAVGIASVSVPTLVALGASPVLVAAATVVLSRRRPAARVLVALGLALAGLVLLVGVPTGPGATAGALLALVSAAAFATMTLLNGRPVPGLAPLPLTALSFTLGGLLLLPVAATLGGGLALPPAASGTAGWLLLAFLGLVPTALAYGAYFTGLRTVPATTASVVALLEPLTGAVLAALLLGDRLGWPGLVGGALLGAAVVVLRPRP</sequence>
<dbReference type="PANTHER" id="PTHR42920:SF5">
    <property type="entry name" value="EAMA DOMAIN-CONTAINING PROTEIN"/>
    <property type="match status" value="1"/>
</dbReference>
<feature type="transmembrane region" description="Helical" evidence="8">
    <location>
        <begin position="50"/>
        <end position="70"/>
    </location>
</feature>
<feature type="transmembrane region" description="Helical" evidence="8">
    <location>
        <begin position="226"/>
        <end position="247"/>
    </location>
</feature>
<feature type="transmembrane region" description="Helical" evidence="8">
    <location>
        <begin position="168"/>
        <end position="187"/>
    </location>
</feature>
<evidence type="ECO:0000256" key="4">
    <source>
        <dbReference type="ARBA" id="ARBA00022692"/>
    </source>
</evidence>
<evidence type="ECO:0000256" key="5">
    <source>
        <dbReference type="ARBA" id="ARBA00022989"/>
    </source>
</evidence>
<dbReference type="AlphaFoldDB" id="A0A4Y3KX08"/>
<evidence type="ECO:0000256" key="7">
    <source>
        <dbReference type="SAM" id="MobiDB-lite"/>
    </source>
</evidence>
<evidence type="ECO:0000256" key="6">
    <source>
        <dbReference type="ARBA" id="ARBA00023136"/>
    </source>
</evidence>
<protein>
    <submittedName>
        <fullName evidence="10">Membrane protein</fullName>
    </submittedName>
</protein>
<feature type="transmembrane region" description="Helical" evidence="8">
    <location>
        <begin position="112"/>
        <end position="133"/>
    </location>
</feature>
<feature type="transmembrane region" description="Helical" evidence="8">
    <location>
        <begin position="286"/>
        <end position="308"/>
    </location>
</feature>
<reference evidence="10" key="1">
    <citation type="submission" date="2019-06" db="EMBL/GenBank/DDBJ databases">
        <title>Whole genome shotgun sequence of Cellulomonas cellasea NBRC 3753.</title>
        <authorList>
            <person name="Hosoyama A."/>
            <person name="Uohara A."/>
            <person name="Ohji S."/>
            <person name="Ichikawa N."/>
        </authorList>
    </citation>
    <scope>NUCLEOTIDE SEQUENCE [LARGE SCALE GENOMIC DNA]</scope>
    <source>
        <strain evidence="10">NBRC 3753</strain>
    </source>
</reference>
<organism evidence="10 11">
    <name type="scientific">Cellulomonas cellasea</name>
    <dbReference type="NCBI Taxonomy" id="43670"/>
    <lineage>
        <taxon>Bacteria</taxon>
        <taxon>Bacillati</taxon>
        <taxon>Actinomycetota</taxon>
        <taxon>Actinomycetes</taxon>
        <taxon>Micrococcales</taxon>
        <taxon>Cellulomonadaceae</taxon>
        <taxon>Cellulomonas</taxon>
    </lineage>
</organism>
<dbReference type="Pfam" id="PF00892">
    <property type="entry name" value="EamA"/>
    <property type="match status" value="2"/>
</dbReference>
<dbReference type="RefSeq" id="WP_218026476.1">
    <property type="nucleotide sequence ID" value="NZ_BJLR01000022.1"/>
</dbReference>
<comment type="subcellular location">
    <subcellularLocation>
        <location evidence="1">Cell membrane</location>
        <topology evidence="1">Multi-pass membrane protein</topology>
    </subcellularLocation>
</comment>
<feature type="transmembrane region" description="Helical" evidence="8">
    <location>
        <begin position="82"/>
        <end position="100"/>
    </location>
</feature>
<evidence type="ECO:0000256" key="2">
    <source>
        <dbReference type="ARBA" id="ARBA00007362"/>
    </source>
</evidence>
<dbReference type="InterPro" id="IPR000620">
    <property type="entry name" value="EamA_dom"/>
</dbReference>
<feature type="transmembrane region" description="Helical" evidence="8">
    <location>
        <begin position="193"/>
        <end position="214"/>
    </location>
</feature>
<keyword evidence="3" id="KW-1003">Cell membrane</keyword>
<dbReference type="InterPro" id="IPR051258">
    <property type="entry name" value="Diverse_Substrate_Transporter"/>
</dbReference>
<feature type="transmembrane region" description="Helical" evidence="8">
    <location>
        <begin position="139"/>
        <end position="161"/>
    </location>
</feature>
<feature type="region of interest" description="Disordered" evidence="7">
    <location>
        <begin position="1"/>
        <end position="26"/>
    </location>
</feature>
<gene>
    <name evidence="10" type="ORF">CCE01nite_25720</name>
</gene>
<dbReference type="GO" id="GO:0005886">
    <property type="term" value="C:plasma membrane"/>
    <property type="evidence" value="ECO:0007669"/>
    <property type="project" value="UniProtKB-SubCell"/>
</dbReference>
<keyword evidence="4 8" id="KW-0812">Transmembrane</keyword>
<name>A0A4Y3KX08_9CELL</name>
<keyword evidence="6 8" id="KW-0472">Membrane</keyword>
<accession>A0A4Y3KX08</accession>
<dbReference type="Proteomes" id="UP000317046">
    <property type="component" value="Unassembled WGS sequence"/>
</dbReference>
<evidence type="ECO:0000256" key="3">
    <source>
        <dbReference type="ARBA" id="ARBA00022475"/>
    </source>
</evidence>
<evidence type="ECO:0000313" key="11">
    <source>
        <dbReference type="Proteomes" id="UP000317046"/>
    </source>
</evidence>
<evidence type="ECO:0000256" key="1">
    <source>
        <dbReference type="ARBA" id="ARBA00004651"/>
    </source>
</evidence>
<feature type="transmembrane region" description="Helical" evidence="8">
    <location>
        <begin position="314"/>
        <end position="332"/>
    </location>
</feature>
<feature type="domain" description="EamA" evidence="9">
    <location>
        <begin position="195"/>
        <end position="332"/>
    </location>
</feature>
<proteinExistence type="inferred from homology"/>
<keyword evidence="5 8" id="KW-1133">Transmembrane helix</keyword>
<keyword evidence="11" id="KW-1185">Reference proteome</keyword>
<feature type="domain" description="EamA" evidence="9">
    <location>
        <begin position="49"/>
        <end position="185"/>
    </location>
</feature>
<comment type="caution">
    <text evidence="10">The sequence shown here is derived from an EMBL/GenBank/DDBJ whole genome shotgun (WGS) entry which is preliminary data.</text>
</comment>
<comment type="similarity">
    <text evidence="2">Belongs to the EamA transporter family.</text>
</comment>
<dbReference type="PANTHER" id="PTHR42920">
    <property type="entry name" value="OS03G0707200 PROTEIN-RELATED"/>
    <property type="match status" value="1"/>
</dbReference>
<dbReference type="EMBL" id="BJLR01000022">
    <property type="protein sequence ID" value="GEA88623.1"/>
    <property type="molecule type" value="Genomic_DNA"/>
</dbReference>
<dbReference type="SUPFAM" id="SSF103481">
    <property type="entry name" value="Multidrug resistance efflux transporter EmrE"/>
    <property type="match status" value="2"/>
</dbReference>